<evidence type="ECO:0000259" key="12">
    <source>
        <dbReference type="PROSITE" id="PS50016"/>
    </source>
</evidence>
<evidence type="ECO:0000256" key="2">
    <source>
        <dbReference type="ARBA" id="ARBA00007269"/>
    </source>
</evidence>
<keyword evidence="4" id="KW-0677">Repeat</keyword>
<keyword evidence="5 10" id="KW-0863">Zinc-finger</keyword>
<dbReference type="CDD" id="cd06008">
    <property type="entry name" value="NF-X1-zinc-finger"/>
    <property type="match status" value="8"/>
</dbReference>
<feature type="compositionally biased region" description="Polar residues" evidence="11">
    <location>
        <begin position="215"/>
        <end position="238"/>
    </location>
</feature>
<dbReference type="SMART" id="SM00438">
    <property type="entry name" value="ZnF_NFX"/>
    <property type="match status" value="9"/>
</dbReference>
<dbReference type="Proteomes" id="UP000828390">
    <property type="component" value="Unassembled WGS sequence"/>
</dbReference>
<gene>
    <name evidence="15" type="ORF">DPMN_059517</name>
</gene>
<reference evidence="15" key="1">
    <citation type="journal article" date="2019" name="bioRxiv">
        <title>The Genome of the Zebra Mussel, Dreissena polymorpha: A Resource for Invasive Species Research.</title>
        <authorList>
            <person name="McCartney M.A."/>
            <person name="Auch B."/>
            <person name="Kono T."/>
            <person name="Mallez S."/>
            <person name="Zhang Y."/>
            <person name="Obille A."/>
            <person name="Becker A."/>
            <person name="Abrahante J.E."/>
            <person name="Garbe J."/>
            <person name="Badalamenti J.P."/>
            <person name="Herman A."/>
            <person name="Mangelson H."/>
            <person name="Liachko I."/>
            <person name="Sullivan S."/>
            <person name="Sone E.D."/>
            <person name="Koren S."/>
            <person name="Silverstein K.A.T."/>
            <person name="Beckman K.B."/>
            <person name="Gohl D.M."/>
        </authorList>
    </citation>
    <scope>NUCLEOTIDE SEQUENCE</scope>
    <source>
        <strain evidence="15">Duluth1</strain>
        <tissue evidence="15">Whole animal</tissue>
    </source>
</reference>
<evidence type="ECO:0000256" key="1">
    <source>
        <dbReference type="ARBA" id="ARBA00004123"/>
    </source>
</evidence>
<dbReference type="SUPFAM" id="SSF57850">
    <property type="entry name" value="RING/U-box"/>
    <property type="match status" value="1"/>
</dbReference>
<dbReference type="SMART" id="SM00184">
    <property type="entry name" value="RING"/>
    <property type="match status" value="1"/>
</dbReference>
<dbReference type="PROSITE" id="PS51061">
    <property type="entry name" value="R3H"/>
    <property type="match status" value="1"/>
</dbReference>
<dbReference type="InterPro" id="IPR034078">
    <property type="entry name" value="NFX1_fam"/>
</dbReference>
<evidence type="ECO:0000259" key="13">
    <source>
        <dbReference type="PROSITE" id="PS50089"/>
    </source>
</evidence>
<dbReference type="Gene3D" id="3.30.1370.50">
    <property type="entry name" value="R3H-like domain"/>
    <property type="match status" value="1"/>
</dbReference>
<name>A0A9D4C4A2_DREPO</name>
<comment type="caution">
    <text evidence="15">The sequence shown here is derived from an EMBL/GenBank/DDBJ whole genome shotgun (WGS) entry which is preliminary data.</text>
</comment>
<feature type="compositionally biased region" description="Basic and acidic residues" evidence="11">
    <location>
        <begin position="429"/>
        <end position="441"/>
    </location>
</feature>
<evidence type="ECO:0000256" key="4">
    <source>
        <dbReference type="ARBA" id="ARBA00022737"/>
    </source>
</evidence>
<evidence type="ECO:0008006" key="17">
    <source>
        <dbReference type="Google" id="ProtNLM"/>
    </source>
</evidence>
<dbReference type="PROSITE" id="PS50089">
    <property type="entry name" value="ZF_RING_2"/>
    <property type="match status" value="1"/>
</dbReference>
<evidence type="ECO:0000256" key="7">
    <source>
        <dbReference type="ARBA" id="ARBA00023015"/>
    </source>
</evidence>
<dbReference type="GO" id="GO:0005634">
    <property type="term" value="C:nucleus"/>
    <property type="evidence" value="ECO:0007669"/>
    <property type="project" value="UniProtKB-SubCell"/>
</dbReference>
<proteinExistence type="inferred from homology"/>
<dbReference type="Pfam" id="PF01424">
    <property type="entry name" value="R3H"/>
    <property type="match status" value="1"/>
</dbReference>
<feature type="region of interest" description="Disordered" evidence="11">
    <location>
        <begin position="92"/>
        <end position="457"/>
    </location>
</feature>
<evidence type="ECO:0000256" key="8">
    <source>
        <dbReference type="ARBA" id="ARBA00023163"/>
    </source>
</evidence>
<feature type="compositionally biased region" description="Polar residues" evidence="11">
    <location>
        <begin position="345"/>
        <end position="364"/>
    </location>
</feature>
<dbReference type="GO" id="GO:0000122">
    <property type="term" value="P:negative regulation of transcription by RNA polymerase II"/>
    <property type="evidence" value="ECO:0007669"/>
    <property type="project" value="TreeGrafter"/>
</dbReference>
<reference evidence="15" key="2">
    <citation type="submission" date="2020-11" db="EMBL/GenBank/DDBJ databases">
        <authorList>
            <person name="McCartney M.A."/>
            <person name="Auch B."/>
            <person name="Kono T."/>
            <person name="Mallez S."/>
            <person name="Becker A."/>
            <person name="Gohl D.M."/>
            <person name="Silverstein K.A.T."/>
            <person name="Koren S."/>
            <person name="Bechman K.B."/>
            <person name="Herman A."/>
            <person name="Abrahante J.E."/>
            <person name="Garbe J."/>
        </authorList>
    </citation>
    <scope>NUCLEOTIDE SEQUENCE</scope>
    <source>
        <strain evidence="15">Duluth1</strain>
        <tissue evidence="15">Whole animal</tissue>
    </source>
</reference>
<comment type="subcellular location">
    <subcellularLocation>
        <location evidence="1">Nucleus</location>
    </subcellularLocation>
</comment>
<dbReference type="PROSITE" id="PS50016">
    <property type="entry name" value="ZF_PHD_2"/>
    <property type="match status" value="1"/>
</dbReference>
<dbReference type="InterPro" id="IPR034076">
    <property type="entry name" value="R3H_NF-X1"/>
</dbReference>
<evidence type="ECO:0000259" key="14">
    <source>
        <dbReference type="PROSITE" id="PS51061"/>
    </source>
</evidence>
<dbReference type="InterPro" id="IPR001374">
    <property type="entry name" value="R3H_dom"/>
</dbReference>
<dbReference type="PANTHER" id="PTHR12360:SF12">
    <property type="entry name" value="TRANSCRIPTIONAL REPRESSOR NF-X1"/>
    <property type="match status" value="1"/>
</dbReference>
<protein>
    <recommendedName>
        <fullName evidence="17">Transcriptional repressor NF-X1</fullName>
    </recommendedName>
</protein>
<dbReference type="CDD" id="cd02643">
    <property type="entry name" value="R3H_NF-X1"/>
    <property type="match status" value="1"/>
</dbReference>
<dbReference type="PANTHER" id="PTHR12360">
    <property type="entry name" value="NUCLEAR TRANSCRIPTION FACTOR, X-BOX BINDING 1 NFX1"/>
    <property type="match status" value="1"/>
</dbReference>
<feature type="compositionally biased region" description="Basic and acidic residues" evidence="11">
    <location>
        <begin position="409"/>
        <end position="418"/>
    </location>
</feature>
<dbReference type="InterPro" id="IPR036867">
    <property type="entry name" value="R3H_dom_sf"/>
</dbReference>
<keyword evidence="16" id="KW-1185">Reference proteome</keyword>
<evidence type="ECO:0000256" key="3">
    <source>
        <dbReference type="ARBA" id="ARBA00022723"/>
    </source>
</evidence>
<dbReference type="GO" id="GO:0008270">
    <property type="term" value="F:zinc ion binding"/>
    <property type="evidence" value="ECO:0007669"/>
    <property type="project" value="UniProtKB-KW"/>
</dbReference>
<keyword evidence="6" id="KW-0862">Zinc</keyword>
<keyword evidence="8" id="KW-0804">Transcription</keyword>
<feature type="domain" description="R3H" evidence="14">
    <location>
        <begin position="1116"/>
        <end position="1184"/>
    </location>
</feature>
<accession>A0A9D4C4A2</accession>
<evidence type="ECO:0000256" key="11">
    <source>
        <dbReference type="SAM" id="MobiDB-lite"/>
    </source>
</evidence>
<feature type="domain" description="RING-type" evidence="13">
    <location>
        <begin position="481"/>
        <end position="534"/>
    </location>
</feature>
<dbReference type="InterPro" id="IPR001841">
    <property type="entry name" value="Znf_RING"/>
</dbReference>
<comment type="similarity">
    <text evidence="2">Belongs to the NFX1 family.</text>
</comment>
<keyword evidence="7" id="KW-0805">Transcription regulation</keyword>
<evidence type="ECO:0000313" key="16">
    <source>
        <dbReference type="Proteomes" id="UP000828390"/>
    </source>
</evidence>
<evidence type="ECO:0000256" key="9">
    <source>
        <dbReference type="ARBA" id="ARBA00023242"/>
    </source>
</evidence>
<feature type="compositionally biased region" description="Basic and acidic residues" evidence="11">
    <location>
        <begin position="197"/>
        <end position="213"/>
    </location>
</feature>
<dbReference type="Pfam" id="PF01422">
    <property type="entry name" value="zf-NF-X1"/>
    <property type="match status" value="7"/>
</dbReference>
<dbReference type="EMBL" id="JAIWYP010000013">
    <property type="protein sequence ID" value="KAH3716788.1"/>
    <property type="molecule type" value="Genomic_DNA"/>
</dbReference>
<evidence type="ECO:0000256" key="5">
    <source>
        <dbReference type="ARBA" id="ARBA00022771"/>
    </source>
</evidence>
<evidence type="ECO:0000256" key="6">
    <source>
        <dbReference type="ARBA" id="ARBA00022833"/>
    </source>
</evidence>
<feature type="compositionally biased region" description="Polar residues" evidence="11">
    <location>
        <begin position="442"/>
        <end position="453"/>
    </location>
</feature>
<organism evidence="15 16">
    <name type="scientific">Dreissena polymorpha</name>
    <name type="common">Zebra mussel</name>
    <name type="synonym">Mytilus polymorpha</name>
    <dbReference type="NCBI Taxonomy" id="45954"/>
    <lineage>
        <taxon>Eukaryota</taxon>
        <taxon>Metazoa</taxon>
        <taxon>Spiralia</taxon>
        <taxon>Lophotrochozoa</taxon>
        <taxon>Mollusca</taxon>
        <taxon>Bivalvia</taxon>
        <taxon>Autobranchia</taxon>
        <taxon>Heteroconchia</taxon>
        <taxon>Euheterodonta</taxon>
        <taxon>Imparidentia</taxon>
        <taxon>Neoheterodontei</taxon>
        <taxon>Myida</taxon>
        <taxon>Dreissenoidea</taxon>
        <taxon>Dreissenidae</taxon>
        <taxon>Dreissena</taxon>
    </lineage>
</organism>
<dbReference type="SMART" id="SM00393">
    <property type="entry name" value="R3H"/>
    <property type="match status" value="1"/>
</dbReference>
<feature type="domain" description="PHD-type" evidence="12">
    <location>
        <begin position="478"/>
        <end position="536"/>
    </location>
</feature>
<feature type="compositionally biased region" description="Basic and acidic residues" evidence="11">
    <location>
        <begin position="284"/>
        <end position="327"/>
    </location>
</feature>
<dbReference type="InterPro" id="IPR019787">
    <property type="entry name" value="Znf_PHD-finger"/>
</dbReference>
<keyword evidence="9" id="KW-0539">Nucleus</keyword>
<evidence type="ECO:0000256" key="10">
    <source>
        <dbReference type="PROSITE-ProRule" id="PRU00175"/>
    </source>
</evidence>
<dbReference type="GO" id="GO:0000977">
    <property type="term" value="F:RNA polymerase II transcription regulatory region sequence-specific DNA binding"/>
    <property type="evidence" value="ECO:0007669"/>
    <property type="project" value="TreeGrafter"/>
</dbReference>
<feature type="compositionally biased region" description="Basic and acidic residues" evidence="11">
    <location>
        <begin position="174"/>
        <end position="186"/>
    </location>
</feature>
<dbReference type="CDD" id="cd16696">
    <property type="entry name" value="RING-CH-C4HC3_NFX1"/>
    <property type="match status" value="1"/>
</dbReference>
<keyword evidence="3" id="KW-0479">Metal-binding</keyword>
<dbReference type="InterPro" id="IPR000967">
    <property type="entry name" value="Znf_NFX1"/>
</dbReference>
<evidence type="ECO:0000313" key="15">
    <source>
        <dbReference type="EMBL" id="KAH3716788.1"/>
    </source>
</evidence>
<sequence length="1312" mass="146864">MEGSDYSAGNGYGYDGTEIYYPDPQYHQGYGYGPQGPQQYNGNWYWSQQAYVPAHFNQPVFDPYQAPPMGYEYQYGTYNNMAAVNQPVFEYAGNDASGGGRKSKYSYSQNRNRNRQKQESRQNGDSWDAPEKGPIVSKEGQAKDENQNNSASNDVPDKIPDSISEVYHSSNDSQYHDTKDKSDRRQNRGGRFQGTDTRSRYYDKDMNAFERQKAYNRNYTADSIEVQTGTKTTENVIAQTGDEVNHNPSQGTRPKERANGKPSGTLRSQGQDSSYKKGRGNGRSFDKPEGKSQSRRIQEGIENNVTKESKEADNGKDIEIMSTDDRQIYQTEGRGGRRKKKEYQIFTTSPRDWQGKNNQYSTHQDSYDRYNYRGQDYNKRHKEVNLSNLERGGDRNKRHKEVNPSNLERGGDRTKLSEGFDVPQGTEKSTGKESSDQDRSSRNPGNYSGQNRGSRQKIKVKIDESQRGVLIEQLTKGTYECMVCCDTVRAQNAVWSCTNCYHLFHLGCIKKWARSPNAIVTGTEKEGWRCPACQNLSFSFPNQYKCFCGKMKEPTPHRMDTPHSCGDVCQKDRGEACKHPCNILCHPGPCPECTAMVTRSCDCGKTKQTTKCSSTLAIKCEQTCERQLNCGKHFCQAKCHSGSCEKCEVVINQECFGKHESRTVSCGSEESFTESYSCQKTCDSCLDCGNHKCERPCHNGNCSSCQRLPTNLTRCPCGAETLDSLSSEPRKSCLDPIPTCGSTCNKILKCGPPEKPHRCDRACHEGECGTCSGYTTLSCRCLLKEQEFKCSEIAEKTGADHIFLCDKRCNRKKACGRHKCGLPCCVKEEHPCDLLCNKKLSCGLHRCTEPCHKTNCPPCLMASFDELTCYCGVEVMYPPIPCGTKPPECIRPCTRQHGCDHEVRHICHSEEVCPPCTELTKKMCMGNHVMLTNIACHLTDLSCGMNCNKPLPCGNHTCNRICHKGPCVEEGQTCTQPCKRKRDSCEHPCAAPCHGEQPCPNSPCKAKVLVKCACGHRETMTACFNPDSSDFQRMTMQSLKDSIQGIMGASSSVNIGKYNQSKMGLTRYLDCNEECSLVERNRRIALALEIQNPDLSSKLGNPSYSDYLKEFARKDATFVASVEKALSELVQSAHKSKQPSRSHSFPSMNMNQRRLVHELAEFYGCTTQSYDYEPKKNVVATANKDRCWLPSITLTALVQRELHPWAPPPIPHVHKEEALRINNMAAKQSTLLPGERDTASKLPEGWQVIGKKTKKISTASTAKSGIGTIDKFESNLADICSTGTIDYALLSNASKEALKSEPVVDYFDFTVN</sequence>
<dbReference type="SUPFAM" id="SSF82708">
    <property type="entry name" value="R3H domain"/>
    <property type="match status" value="1"/>
</dbReference>
<dbReference type="GO" id="GO:0000981">
    <property type="term" value="F:DNA-binding transcription factor activity, RNA polymerase II-specific"/>
    <property type="evidence" value="ECO:0007669"/>
    <property type="project" value="TreeGrafter"/>
</dbReference>